<dbReference type="PANTHER" id="PTHR42796">
    <property type="entry name" value="FUMARYLACETOACETATE HYDROLASE DOMAIN-CONTAINING PROTEIN 2A-RELATED"/>
    <property type="match status" value="1"/>
</dbReference>
<dbReference type="GO" id="GO:0016787">
    <property type="term" value="F:hydrolase activity"/>
    <property type="evidence" value="ECO:0007669"/>
    <property type="project" value="UniProtKB-KW"/>
</dbReference>
<protein>
    <submittedName>
        <fullName evidence="5">Fumarylacetoacetate hydrolase family protein</fullName>
    </submittedName>
</protein>
<dbReference type="Pfam" id="PF10370">
    <property type="entry name" value="Rv2993c-like_N"/>
    <property type="match status" value="1"/>
</dbReference>
<name>A0A7V8NMI0_9BACT</name>
<dbReference type="Pfam" id="PF01557">
    <property type="entry name" value="FAA_hydrolase"/>
    <property type="match status" value="1"/>
</dbReference>
<dbReference type="InterPro" id="IPR051121">
    <property type="entry name" value="FAH"/>
</dbReference>
<dbReference type="AlphaFoldDB" id="A0A7V8NMI0"/>
<dbReference type="InterPro" id="IPR011234">
    <property type="entry name" value="Fumarylacetoacetase-like_C"/>
</dbReference>
<organism evidence="5 6">
    <name type="scientific">Candidatus Acidiferrum panamense</name>
    <dbReference type="NCBI Taxonomy" id="2741543"/>
    <lineage>
        <taxon>Bacteria</taxon>
        <taxon>Pseudomonadati</taxon>
        <taxon>Acidobacteriota</taxon>
        <taxon>Terriglobia</taxon>
        <taxon>Candidatus Acidiferrales</taxon>
        <taxon>Candidatus Acidiferrum</taxon>
    </lineage>
</organism>
<dbReference type="EMBL" id="JACDQQ010000361">
    <property type="protein sequence ID" value="MBA0084080.1"/>
    <property type="molecule type" value="Genomic_DNA"/>
</dbReference>
<dbReference type="PANTHER" id="PTHR42796:SF4">
    <property type="entry name" value="FUMARYLACETOACETATE HYDROLASE DOMAIN-CONTAINING PROTEIN 2A"/>
    <property type="match status" value="1"/>
</dbReference>
<accession>A0A7V8NMI0</accession>
<keyword evidence="5" id="KW-0378">Hydrolase</keyword>
<dbReference type="GO" id="GO:0046872">
    <property type="term" value="F:metal ion binding"/>
    <property type="evidence" value="ECO:0007669"/>
    <property type="project" value="UniProtKB-KW"/>
</dbReference>
<reference evidence="5" key="1">
    <citation type="submission" date="2020-06" db="EMBL/GenBank/DDBJ databases">
        <title>Legume-microbial interactions unlock mineral nutrients during tropical forest succession.</title>
        <authorList>
            <person name="Epihov D.Z."/>
        </authorList>
    </citation>
    <scope>NUCLEOTIDE SEQUENCE [LARGE SCALE GENOMIC DNA]</scope>
    <source>
        <strain evidence="5">Pan2503</strain>
    </source>
</reference>
<dbReference type="InterPro" id="IPR018833">
    <property type="entry name" value="Rv2993c-like_N"/>
</dbReference>
<evidence type="ECO:0000259" key="3">
    <source>
        <dbReference type="Pfam" id="PF01557"/>
    </source>
</evidence>
<dbReference type="GO" id="GO:0044281">
    <property type="term" value="P:small molecule metabolic process"/>
    <property type="evidence" value="ECO:0007669"/>
    <property type="project" value="UniProtKB-ARBA"/>
</dbReference>
<proteinExistence type="inferred from homology"/>
<dbReference type="SUPFAM" id="SSF56529">
    <property type="entry name" value="FAH"/>
    <property type="match status" value="1"/>
</dbReference>
<feature type="domain" description="Fumarylacetoacetase-like C-terminal" evidence="3">
    <location>
        <begin position="56"/>
        <end position="252"/>
    </location>
</feature>
<sequence>MTQYVRYRSDAGARWGILEDQRVREILGVPFASHSETGKSRPRGDLELLSPCEPGKIIAVGRNYRSHLGNRVEPKNPEIFFKPLSSLQDPGGPIVIPPEATDVHYEGELVLVMGRRAKDLSREEAPAAILGATCGNDVTDRNWQYGENKDVQWWRAKGSDTFAPVGPVLSTGLDYGNLRLETRLNGETVQKERTADFIFDCATVVSWVSRWVTLLPGDLIFTGTPGATRRLSPGDVVEVEIEGIGVLRNPVVCGASPPPYGSTRL</sequence>
<feature type="domain" description="Rv2993c-like N-terminal" evidence="4">
    <location>
        <begin position="4"/>
        <end position="51"/>
    </location>
</feature>
<comment type="caution">
    <text evidence="5">The sequence shown here is derived from an EMBL/GenBank/DDBJ whole genome shotgun (WGS) entry which is preliminary data.</text>
</comment>
<comment type="similarity">
    <text evidence="1">Belongs to the FAH family.</text>
</comment>
<dbReference type="Proteomes" id="UP000567293">
    <property type="component" value="Unassembled WGS sequence"/>
</dbReference>
<evidence type="ECO:0000256" key="2">
    <source>
        <dbReference type="ARBA" id="ARBA00022723"/>
    </source>
</evidence>
<evidence type="ECO:0000259" key="4">
    <source>
        <dbReference type="Pfam" id="PF10370"/>
    </source>
</evidence>
<dbReference type="Gene3D" id="3.90.850.10">
    <property type="entry name" value="Fumarylacetoacetase-like, C-terminal domain"/>
    <property type="match status" value="1"/>
</dbReference>
<dbReference type="InterPro" id="IPR036663">
    <property type="entry name" value="Fumarylacetoacetase_C_sf"/>
</dbReference>
<keyword evidence="6" id="KW-1185">Reference proteome</keyword>
<evidence type="ECO:0000313" key="5">
    <source>
        <dbReference type="EMBL" id="MBA0084080.1"/>
    </source>
</evidence>
<evidence type="ECO:0000313" key="6">
    <source>
        <dbReference type="Proteomes" id="UP000567293"/>
    </source>
</evidence>
<gene>
    <name evidence="5" type="ORF">HRJ53_03705</name>
</gene>
<evidence type="ECO:0000256" key="1">
    <source>
        <dbReference type="ARBA" id="ARBA00010211"/>
    </source>
</evidence>
<keyword evidence="2" id="KW-0479">Metal-binding</keyword>